<protein>
    <recommendedName>
        <fullName evidence="4">Cytochrome b mRNA-processing protein 4</fullName>
    </recommendedName>
</protein>
<dbReference type="EMBL" id="KL198051">
    <property type="protein sequence ID" value="KDQ12306.1"/>
    <property type="molecule type" value="Genomic_DNA"/>
</dbReference>
<gene>
    <name evidence="2" type="ORF">BOTBODRAFT_34593</name>
</gene>
<organism evidence="2 3">
    <name type="scientific">Botryobasidium botryosum (strain FD-172 SS1)</name>
    <dbReference type="NCBI Taxonomy" id="930990"/>
    <lineage>
        <taxon>Eukaryota</taxon>
        <taxon>Fungi</taxon>
        <taxon>Dikarya</taxon>
        <taxon>Basidiomycota</taxon>
        <taxon>Agaricomycotina</taxon>
        <taxon>Agaricomycetes</taxon>
        <taxon>Cantharellales</taxon>
        <taxon>Botryobasidiaceae</taxon>
        <taxon>Botryobasidium</taxon>
    </lineage>
</organism>
<dbReference type="AlphaFoldDB" id="A0A067ML92"/>
<dbReference type="Proteomes" id="UP000027195">
    <property type="component" value="Unassembled WGS sequence"/>
</dbReference>
<evidence type="ECO:0000313" key="3">
    <source>
        <dbReference type="Proteomes" id="UP000027195"/>
    </source>
</evidence>
<proteinExistence type="predicted"/>
<reference evidence="3" key="1">
    <citation type="journal article" date="2014" name="Proc. Natl. Acad. Sci. U.S.A.">
        <title>Extensive sampling of basidiomycete genomes demonstrates inadequacy of the white-rot/brown-rot paradigm for wood decay fungi.</title>
        <authorList>
            <person name="Riley R."/>
            <person name="Salamov A.A."/>
            <person name="Brown D.W."/>
            <person name="Nagy L.G."/>
            <person name="Floudas D."/>
            <person name="Held B.W."/>
            <person name="Levasseur A."/>
            <person name="Lombard V."/>
            <person name="Morin E."/>
            <person name="Otillar R."/>
            <person name="Lindquist E.A."/>
            <person name="Sun H."/>
            <person name="LaButti K.M."/>
            <person name="Schmutz J."/>
            <person name="Jabbour D."/>
            <person name="Luo H."/>
            <person name="Baker S.E."/>
            <person name="Pisabarro A.G."/>
            <person name="Walton J.D."/>
            <person name="Blanchette R.A."/>
            <person name="Henrissat B."/>
            <person name="Martin F."/>
            <person name="Cullen D."/>
            <person name="Hibbett D.S."/>
            <person name="Grigoriev I.V."/>
        </authorList>
    </citation>
    <scope>NUCLEOTIDE SEQUENCE [LARGE SCALE GENOMIC DNA]</scope>
    <source>
        <strain evidence="3">FD-172 SS1</strain>
    </source>
</reference>
<dbReference type="InParanoid" id="A0A067ML92"/>
<dbReference type="STRING" id="930990.A0A067ML92"/>
<feature type="region of interest" description="Disordered" evidence="1">
    <location>
        <begin position="52"/>
        <end position="85"/>
    </location>
</feature>
<dbReference type="OrthoDB" id="5576752at2759"/>
<evidence type="ECO:0008006" key="4">
    <source>
        <dbReference type="Google" id="ProtNLM"/>
    </source>
</evidence>
<evidence type="ECO:0000313" key="2">
    <source>
        <dbReference type="EMBL" id="KDQ12306.1"/>
    </source>
</evidence>
<keyword evidence="3" id="KW-1185">Reference proteome</keyword>
<dbReference type="HOGENOM" id="CLU_180253_0_0_1"/>
<name>A0A067ML92_BOTB1</name>
<accession>A0A067ML92</accession>
<evidence type="ECO:0000256" key="1">
    <source>
        <dbReference type="SAM" id="MobiDB-lite"/>
    </source>
</evidence>
<sequence>MNQVPWGKFALMSAGIVGVGYATMKATVPNEQQMYDALAPDHKRRVDAIRAQAQQAEARKRVMASDPDVDKPRWADAPNPTSNTK</sequence>